<reference evidence="3" key="1">
    <citation type="submission" date="2016-10" db="EMBL/GenBank/DDBJ databases">
        <authorList>
            <person name="Varghese N."/>
            <person name="Submissions S."/>
        </authorList>
    </citation>
    <scope>NUCLEOTIDE SEQUENCE [LARGE SCALE GENOMIC DNA]</scope>
    <source>
        <strain evidence="3">DSM 7481</strain>
    </source>
</reference>
<keyword evidence="3" id="KW-1185">Reference proteome</keyword>
<proteinExistence type="predicted"/>
<evidence type="ECO:0000313" key="3">
    <source>
        <dbReference type="Proteomes" id="UP000199517"/>
    </source>
</evidence>
<evidence type="ECO:0000313" key="2">
    <source>
        <dbReference type="EMBL" id="SFD75006.1"/>
    </source>
</evidence>
<dbReference type="Proteomes" id="UP000199517">
    <property type="component" value="Unassembled WGS sequence"/>
</dbReference>
<organism evidence="2 3">
    <name type="scientific">Paracidovorax konjaci</name>
    <dbReference type="NCBI Taxonomy" id="32040"/>
    <lineage>
        <taxon>Bacteria</taxon>
        <taxon>Pseudomonadati</taxon>
        <taxon>Pseudomonadota</taxon>
        <taxon>Betaproteobacteria</taxon>
        <taxon>Burkholderiales</taxon>
        <taxon>Comamonadaceae</taxon>
        <taxon>Paracidovorax</taxon>
    </lineage>
</organism>
<dbReference type="EMBL" id="FOMQ01000005">
    <property type="protein sequence ID" value="SFD75006.1"/>
    <property type="molecule type" value="Genomic_DNA"/>
</dbReference>
<feature type="region of interest" description="Disordered" evidence="1">
    <location>
        <begin position="159"/>
        <end position="227"/>
    </location>
</feature>
<name>A0A1I1UW70_9BURK</name>
<dbReference type="AlphaFoldDB" id="A0A1I1UW70"/>
<accession>A0A1I1UW70</accession>
<sequence length="303" mass="32642">MLAEQLRAYPQPRADGRSCYRRARAVTRPSTTGFRAPQVRARIGKKPLVHTKWVPLLLFLWIDKSLRGITEHPDTGAPWRVGKGERHLPPAGWRRQRLAGCGKGGGLGRVWRTPAGLARVLSRAPAGLATECRARPAAPTTGRVAAVHYIFDSKLSNGSGGMEGFSSPTPAAGPSQDKSGDISRTTGRLSTAADRFRDLSPPDGQRQPPPTHRVGTQPSPLSRNGKIRLSTERGGAYYYDYVFIKTSRRKQEKSAGASVRAGRACIRVAGQTGESQGIGATGWARGLEIHAALLQGMGGPWRA</sequence>
<evidence type="ECO:0000256" key="1">
    <source>
        <dbReference type="SAM" id="MobiDB-lite"/>
    </source>
</evidence>
<protein>
    <submittedName>
        <fullName evidence="2">Uncharacterized protein</fullName>
    </submittedName>
</protein>
<gene>
    <name evidence="2" type="ORF">SAMN04489710_105338</name>
</gene>